<proteinExistence type="predicted"/>
<keyword evidence="2" id="KW-0596">Phosphopantetheine</keyword>
<dbReference type="Gene3D" id="3.30.559.10">
    <property type="entry name" value="Chloramphenicol acetyltransferase-like domain"/>
    <property type="match status" value="1"/>
</dbReference>
<dbReference type="InterPro" id="IPR009081">
    <property type="entry name" value="PP-bd_ACP"/>
</dbReference>
<dbReference type="PROSITE" id="PS50075">
    <property type="entry name" value="CARRIER"/>
    <property type="match status" value="1"/>
</dbReference>
<keyword evidence="3" id="KW-0597">Phosphoprotein</keyword>
<dbReference type="Proteomes" id="UP001501447">
    <property type="component" value="Unassembled WGS sequence"/>
</dbReference>
<dbReference type="Gene3D" id="3.30.300.30">
    <property type="match status" value="1"/>
</dbReference>
<dbReference type="PANTHER" id="PTHR45527:SF1">
    <property type="entry name" value="FATTY ACID SYNTHASE"/>
    <property type="match status" value="1"/>
</dbReference>
<dbReference type="Pfam" id="PF13193">
    <property type="entry name" value="AMP-binding_C"/>
    <property type="match status" value="1"/>
</dbReference>
<dbReference type="PANTHER" id="PTHR45527">
    <property type="entry name" value="NONRIBOSOMAL PEPTIDE SYNTHETASE"/>
    <property type="match status" value="1"/>
</dbReference>
<dbReference type="InterPro" id="IPR042099">
    <property type="entry name" value="ANL_N_sf"/>
</dbReference>
<keyword evidence="6" id="KW-1185">Reference proteome</keyword>
<comment type="caution">
    <text evidence="5">The sequence shown here is derived from an EMBL/GenBank/DDBJ whole genome shotgun (WGS) entry which is preliminary data.</text>
</comment>
<evidence type="ECO:0000313" key="6">
    <source>
        <dbReference type="Proteomes" id="UP001501447"/>
    </source>
</evidence>
<comment type="cofactor">
    <cofactor evidence="1">
        <name>pantetheine 4'-phosphate</name>
        <dbReference type="ChEBI" id="CHEBI:47942"/>
    </cofactor>
</comment>
<dbReference type="InterPro" id="IPR020806">
    <property type="entry name" value="PKS_PP-bd"/>
</dbReference>
<dbReference type="SUPFAM" id="SSF47336">
    <property type="entry name" value="ACP-like"/>
    <property type="match status" value="1"/>
</dbReference>
<dbReference type="InterPro" id="IPR023213">
    <property type="entry name" value="CAT-like_dom_sf"/>
</dbReference>
<evidence type="ECO:0000256" key="3">
    <source>
        <dbReference type="ARBA" id="ARBA00022553"/>
    </source>
</evidence>
<dbReference type="InterPro" id="IPR036736">
    <property type="entry name" value="ACP-like_sf"/>
</dbReference>
<dbReference type="Gene3D" id="1.10.1200.10">
    <property type="entry name" value="ACP-like"/>
    <property type="match status" value="1"/>
</dbReference>
<dbReference type="SUPFAM" id="SSF56801">
    <property type="entry name" value="Acetyl-CoA synthetase-like"/>
    <property type="match status" value="1"/>
</dbReference>
<protein>
    <recommendedName>
        <fullName evidence="4">Carrier domain-containing protein</fullName>
    </recommendedName>
</protein>
<organism evidence="5 6">
    <name type="scientific">Streptomyces axinellae</name>
    <dbReference type="NCBI Taxonomy" id="552788"/>
    <lineage>
        <taxon>Bacteria</taxon>
        <taxon>Bacillati</taxon>
        <taxon>Actinomycetota</taxon>
        <taxon>Actinomycetes</taxon>
        <taxon>Kitasatosporales</taxon>
        <taxon>Streptomycetaceae</taxon>
        <taxon>Streptomyces</taxon>
    </lineage>
</organism>
<dbReference type="SUPFAM" id="SSF52777">
    <property type="entry name" value="CoA-dependent acyltransferases"/>
    <property type="match status" value="2"/>
</dbReference>
<sequence>MSSSATRRENDLWLLETLVAQTPVNNLSVVFEVAGRLSAETLRRALRDVVSRHRALRTVAHVTEQGLALDVREEGEVALELRQADGEPAAGEERLRRYIAQPFALEGGPLLRAALFSGTESDTVCLVAHHLVFDAMSGGVVLKDLVEAYEAHCAGTPLPEGFGTGRTLPERLPSAESLEFWKRHLDGYRGDGLGLWCDKDGAPEVTLAGEVYHHPLSPGADAAVTRLRRELRAPKAVALLTAYYVTLALHGAGPDLVVGVPASTRDSASQDAVGYHVNMLPLRAGLGPDRTVREVAAEVRAAFFEALAHPDVPAETFLPQDRGDRPAWRNTLFRHVFNYVPTDFRNTFTVAGLPAVQRLVENGTCKYDLEFFVSESADTALLSVLFNTQVLDAADITALVARYDDLLTRLPDALDTPVGKLSRWSGADRRAVPEAGSRPGRAEGLYEAVRTSAGAAPGQAALRTRAGDLSYAQLWRGVTGQAAPAVGDERAAEAVAALRALRNASTEPPGDPAAAGLDGAPSPAARRVAATAAELARSIGAGPGTTVRWAAASGTPESVTELFLALACGGTAVEPDAAAAPDVLLVTPHEAAELPGSGAALSGRKVLISGGPLPPAAAAQLLDRGAEVFSGCRPHGTRQLVAVRRVTEAKGAQRTGGEPLAGAAPFVAAPDGSPLPPGLRGRLALGSEDAPRFTGDAARWIGDGTLEVFGAHRADRAELALLAHPDVTAAAVAPVPAEDAGAGPALAAWVVAEGDLGSDDALAESLRAHCVATLPAAAVPRDVVRVLALPVKNGHPDRELLAAQHAGQRRAAEEGAEGPSPAESALTGSLVRVWGEFLGSGDIDADSSFFNEGGHSLLGAQLVQRVKKATGAALRLADLFANPTPRAFAALLSGPRHQVTEPVL</sequence>
<evidence type="ECO:0000313" key="5">
    <source>
        <dbReference type="EMBL" id="GAA2604049.1"/>
    </source>
</evidence>
<dbReference type="Pfam" id="PF00668">
    <property type="entry name" value="Condensation"/>
    <property type="match status" value="1"/>
</dbReference>
<evidence type="ECO:0000256" key="1">
    <source>
        <dbReference type="ARBA" id="ARBA00001957"/>
    </source>
</evidence>
<evidence type="ECO:0000256" key="2">
    <source>
        <dbReference type="ARBA" id="ARBA00022450"/>
    </source>
</evidence>
<dbReference type="EMBL" id="BAAARJ010000004">
    <property type="protein sequence ID" value="GAA2604049.1"/>
    <property type="molecule type" value="Genomic_DNA"/>
</dbReference>
<dbReference type="InterPro" id="IPR025110">
    <property type="entry name" value="AMP-bd_C"/>
</dbReference>
<dbReference type="InterPro" id="IPR045851">
    <property type="entry name" value="AMP-bd_C_sf"/>
</dbReference>
<evidence type="ECO:0000259" key="4">
    <source>
        <dbReference type="PROSITE" id="PS50075"/>
    </source>
</evidence>
<dbReference type="Pfam" id="PF00550">
    <property type="entry name" value="PP-binding"/>
    <property type="match status" value="1"/>
</dbReference>
<feature type="domain" description="Carrier" evidence="4">
    <location>
        <begin position="821"/>
        <end position="896"/>
    </location>
</feature>
<dbReference type="Gene3D" id="3.40.50.12780">
    <property type="entry name" value="N-terminal domain of ligase-like"/>
    <property type="match status" value="1"/>
</dbReference>
<dbReference type="Gene3D" id="3.30.559.30">
    <property type="entry name" value="Nonribosomal peptide synthetase, condensation domain"/>
    <property type="match status" value="1"/>
</dbReference>
<accession>A0ABN3PWK0</accession>
<dbReference type="RefSeq" id="WP_344563761.1">
    <property type="nucleotide sequence ID" value="NZ_BAAARJ010000004.1"/>
</dbReference>
<name>A0ABN3PWK0_9ACTN</name>
<dbReference type="SMART" id="SM00823">
    <property type="entry name" value="PKS_PP"/>
    <property type="match status" value="1"/>
</dbReference>
<reference evidence="5 6" key="1">
    <citation type="journal article" date="2019" name="Int. J. Syst. Evol. Microbiol.">
        <title>The Global Catalogue of Microorganisms (GCM) 10K type strain sequencing project: providing services to taxonomists for standard genome sequencing and annotation.</title>
        <authorList>
            <consortium name="The Broad Institute Genomics Platform"/>
            <consortium name="The Broad Institute Genome Sequencing Center for Infectious Disease"/>
            <person name="Wu L."/>
            <person name="Ma J."/>
        </authorList>
    </citation>
    <scope>NUCLEOTIDE SEQUENCE [LARGE SCALE GENOMIC DNA]</scope>
    <source>
        <strain evidence="5 6">JCM 16373</strain>
    </source>
</reference>
<dbReference type="InterPro" id="IPR001242">
    <property type="entry name" value="Condensation_dom"/>
</dbReference>
<gene>
    <name evidence="5" type="ORF">GCM10009863_17010</name>
</gene>